<dbReference type="PANTHER" id="PTHR43470:SF5">
    <property type="entry name" value="PHOSPHATE TRANSPORT SYSTEM PERMEASE PROTEIN PSTA"/>
    <property type="match status" value="1"/>
</dbReference>
<dbReference type="AlphaFoldDB" id="A0A2W7NBM7"/>
<dbReference type="RefSeq" id="WP_111445119.1">
    <property type="nucleotide sequence ID" value="NZ_QKZK01000009.1"/>
</dbReference>
<evidence type="ECO:0000256" key="7">
    <source>
        <dbReference type="ARBA" id="ARBA00022989"/>
    </source>
</evidence>
<dbReference type="GO" id="GO:0005886">
    <property type="term" value="C:plasma membrane"/>
    <property type="evidence" value="ECO:0007669"/>
    <property type="project" value="UniProtKB-SubCell"/>
</dbReference>
<dbReference type="GO" id="GO:0005315">
    <property type="term" value="F:phosphate transmembrane transporter activity"/>
    <property type="evidence" value="ECO:0007669"/>
    <property type="project" value="InterPro"/>
</dbReference>
<keyword evidence="12" id="KW-1185">Reference proteome</keyword>
<dbReference type="OrthoDB" id="9785113at2"/>
<feature type="transmembrane region" description="Helical" evidence="9">
    <location>
        <begin position="36"/>
        <end position="56"/>
    </location>
</feature>
<dbReference type="CDD" id="cd06261">
    <property type="entry name" value="TM_PBP2"/>
    <property type="match status" value="1"/>
</dbReference>
<keyword evidence="5 9" id="KW-1003">Cell membrane</keyword>
<evidence type="ECO:0000256" key="8">
    <source>
        <dbReference type="ARBA" id="ARBA00023136"/>
    </source>
</evidence>
<evidence type="ECO:0000259" key="10">
    <source>
        <dbReference type="PROSITE" id="PS50928"/>
    </source>
</evidence>
<keyword evidence="6 9" id="KW-0812">Transmembrane</keyword>
<evidence type="ECO:0000256" key="1">
    <source>
        <dbReference type="ARBA" id="ARBA00004651"/>
    </source>
</evidence>
<evidence type="ECO:0000256" key="2">
    <source>
        <dbReference type="ARBA" id="ARBA00007069"/>
    </source>
</evidence>
<organism evidence="11 12">
    <name type="scientific">Breznakibacter xylanolyticus</name>
    <dbReference type="NCBI Taxonomy" id="990"/>
    <lineage>
        <taxon>Bacteria</taxon>
        <taxon>Pseudomonadati</taxon>
        <taxon>Bacteroidota</taxon>
        <taxon>Bacteroidia</taxon>
        <taxon>Marinilabiliales</taxon>
        <taxon>Marinilabiliaceae</taxon>
        <taxon>Breznakibacter</taxon>
    </lineage>
</organism>
<dbReference type="NCBIfam" id="TIGR00974">
    <property type="entry name" value="3a0107s02c"/>
    <property type="match status" value="1"/>
</dbReference>
<dbReference type="EMBL" id="QKZK01000009">
    <property type="protein sequence ID" value="PZX17390.1"/>
    <property type="molecule type" value="Genomic_DNA"/>
</dbReference>
<dbReference type="PANTHER" id="PTHR43470">
    <property type="entry name" value="PHOSPHATE TRANSPORT SYSTEM PERMEASE PROTEIN PSTA-RELATED"/>
    <property type="match status" value="1"/>
</dbReference>
<dbReference type="InterPro" id="IPR035906">
    <property type="entry name" value="MetI-like_sf"/>
</dbReference>
<comment type="caution">
    <text evidence="11">The sequence shown here is derived from an EMBL/GenBank/DDBJ whole genome shotgun (WGS) entry which is preliminary data.</text>
</comment>
<dbReference type="Pfam" id="PF00528">
    <property type="entry name" value="BPD_transp_1"/>
    <property type="match status" value="1"/>
</dbReference>
<keyword evidence="8 9" id="KW-0472">Membrane</keyword>
<accession>A0A2W7NBM7</accession>
<keyword evidence="4" id="KW-0813">Transport</keyword>
<evidence type="ECO:0000313" key="12">
    <source>
        <dbReference type="Proteomes" id="UP000249239"/>
    </source>
</evidence>
<feature type="transmembrane region" description="Helical" evidence="9">
    <location>
        <begin position="158"/>
        <end position="177"/>
    </location>
</feature>
<dbReference type="PROSITE" id="PS50928">
    <property type="entry name" value="ABC_TM1"/>
    <property type="match status" value="1"/>
</dbReference>
<evidence type="ECO:0000256" key="4">
    <source>
        <dbReference type="ARBA" id="ARBA00022448"/>
    </source>
</evidence>
<dbReference type="SUPFAM" id="SSF161098">
    <property type="entry name" value="MetI-like"/>
    <property type="match status" value="1"/>
</dbReference>
<dbReference type="GO" id="GO:0035435">
    <property type="term" value="P:phosphate ion transmembrane transport"/>
    <property type="evidence" value="ECO:0007669"/>
    <property type="project" value="InterPro"/>
</dbReference>
<evidence type="ECO:0000256" key="5">
    <source>
        <dbReference type="ARBA" id="ARBA00022475"/>
    </source>
</evidence>
<gene>
    <name evidence="11" type="ORF">LX69_01439</name>
</gene>
<evidence type="ECO:0000256" key="3">
    <source>
        <dbReference type="ARBA" id="ARBA00016864"/>
    </source>
</evidence>
<dbReference type="InterPro" id="IPR000515">
    <property type="entry name" value="MetI-like"/>
</dbReference>
<comment type="subcellular location">
    <subcellularLocation>
        <location evidence="1 9">Cell membrane</location>
        <topology evidence="1 9">Multi-pass membrane protein</topology>
    </subcellularLocation>
</comment>
<protein>
    <recommendedName>
        <fullName evidence="3 9">Phosphate transport system permease protein PstA</fullName>
    </recommendedName>
</protein>
<dbReference type="InterPro" id="IPR005672">
    <property type="entry name" value="Phosphate_PstA"/>
</dbReference>
<evidence type="ECO:0000256" key="6">
    <source>
        <dbReference type="ARBA" id="ARBA00022692"/>
    </source>
</evidence>
<evidence type="ECO:0000256" key="9">
    <source>
        <dbReference type="RuleBase" id="RU363043"/>
    </source>
</evidence>
<reference evidence="11 12" key="1">
    <citation type="submission" date="2018-06" db="EMBL/GenBank/DDBJ databases">
        <title>Genomic Encyclopedia of Archaeal and Bacterial Type Strains, Phase II (KMG-II): from individual species to whole genera.</title>
        <authorList>
            <person name="Goeker M."/>
        </authorList>
    </citation>
    <scope>NUCLEOTIDE SEQUENCE [LARGE SCALE GENOMIC DNA]</scope>
    <source>
        <strain evidence="11 12">DSM 6779</strain>
    </source>
</reference>
<feature type="transmembrane region" description="Helical" evidence="9">
    <location>
        <begin position="270"/>
        <end position="297"/>
    </location>
</feature>
<sequence length="306" mass="33099">MNNATDTLIPAPRTRVTDLTQRSHTARRNHLIDQTFKYLGVAATFIGLIVLAYFIIDIAIDGIGRIDWDFLTSLPSRKAEKAGILPAWAGSAWILALTAIISLPLGVAAGVYFEEYAKESRMNHLLEVNIANLAGVPSIIYGILGLEVFGRLMGFGESLLAGAFTLALLILPIIIVATREAIKAVPSTLREASYGLGATKWQTIKWQVLPAASGGILTGTILSLSRAVGETAPLIVIGALAYVPFVPSGPMDQFTVLPMQIFNWTSRPQAAFLTNAAAAIIVLLLITFIMNGIAIYLRNRWQKNLK</sequence>
<dbReference type="Proteomes" id="UP000249239">
    <property type="component" value="Unassembled WGS sequence"/>
</dbReference>
<comment type="similarity">
    <text evidence="2 9">Belongs to the binding-protein-dependent transport system permease family. CysTW subfamily.</text>
</comment>
<name>A0A2W7NBM7_9BACT</name>
<feature type="transmembrane region" description="Helical" evidence="9">
    <location>
        <begin position="125"/>
        <end position="146"/>
    </location>
</feature>
<dbReference type="Gene3D" id="1.10.3720.10">
    <property type="entry name" value="MetI-like"/>
    <property type="match status" value="1"/>
</dbReference>
<feature type="transmembrane region" description="Helical" evidence="9">
    <location>
        <begin position="231"/>
        <end position="250"/>
    </location>
</feature>
<feature type="domain" description="ABC transmembrane type-1" evidence="10">
    <location>
        <begin position="88"/>
        <end position="294"/>
    </location>
</feature>
<keyword evidence="7 9" id="KW-1133">Transmembrane helix</keyword>
<feature type="transmembrane region" description="Helical" evidence="9">
    <location>
        <begin position="92"/>
        <end position="113"/>
    </location>
</feature>
<proteinExistence type="inferred from homology"/>
<evidence type="ECO:0000313" key="11">
    <source>
        <dbReference type="EMBL" id="PZX17390.1"/>
    </source>
</evidence>